<dbReference type="AlphaFoldDB" id="A0AAP0S879"/>
<feature type="region of interest" description="Disordered" evidence="2">
    <location>
        <begin position="53"/>
        <end position="83"/>
    </location>
</feature>
<protein>
    <submittedName>
        <fullName evidence="3">Uncharacterized protein</fullName>
    </submittedName>
</protein>
<dbReference type="Proteomes" id="UP001415857">
    <property type="component" value="Unassembled WGS sequence"/>
</dbReference>
<dbReference type="PANTHER" id="PTHR33237:SF39">
    <property type="match status" value="1"/>
</dbReference>
<feature type="region of interest" description="Disordered" evidence="2">
    <location>
        <begin position="1"/>
        <end position="24"/>
    </location>
</feature>
<keyword evidence="4" id="KW-1185">Reference proteome</keyword>
<evidence type="ECO:0000256" key="2">
    <source>
        <dbReference type="SAM" id="MobiDB-lite"/>
    </source>
</evidence>
<dbReference type="EMBL" id="JBBPBK010000001">
    <property type="protein sequence ID" value="KAK9292287.1"/>
    <property type="molecule type" value="Genomic_DNA"/>
</dbReference>
<proteinExistence type="predicted"/>
<organism evidence="3 4">
    <name type="scientific">Liquidambar formosana</name>
    <name type="common">Formosan gum</name>
    <dbReference type="NCBI Taxonomy" id="63359"/>
    <lineage>
        <taxon>Eukaryota</taxon>
        <taxon>Viridiplantae</taxon>
        <taxon>Streptophyta</taxon>
        <taxon>Embryophyta</taxon>
        <taxon>Tracheophyta</taxon>
        <taxon>Spermatophyta</taxon>
        <taxon>Magnoliopsida</taxon>
        <taxon>eudicotyledons</taxon>
        <taxon>Gunneridae</taxon>
        <taxon>Pentapetalae</taxon>
        <taxon>Saxifragales</taxon>
        <taxon>Altingiaceae</taxon>
        <taxon>Liquidambar</taxon>
    </lineage>
</organism>
<evidence type="ECO:0000313" key="3">
    <source>
        <dbReference type="EMBL" id="KAK9292287.1"/>
    </source>
</evidence>
<accession>A0AAP0S879</accession>
<feature type="coiled-coil region" evidence="1">
    <location>
        <begin position="205"/>
        <end position="232"/>
    </location>
</feature>
<evidence type="ECO:0000256" key="1">
    <source>
        <dbReference type="SAM" id="Coils"/>
    </source>
</evidence>
<gene>
    <name evidence="3" type="ORF">L1049_020251</name>
</gene>
<evidence type="ECO:0000313" key="4">
    <source>
        <dbReference type="Proteomes" id="UP001415857"/>
    </source>
</evidence>
<sequence length="265" mass="29776">MQRRSHSHNTATDAVDDQSKNKKKWANPKKVGFIFSNVCGAKNSPEMCYSLSEKDEVEEERDGQVFKKGEKDGVDGNDIEGFNEVDEKDGALSRTQVSLKDILENEDELLKQGRLDDDGKNSNRSVLEAKQYLKMLLSFPSFFNKKTGLKFIKSKSNKTSRCDSSGSDSSENGVATNCIVNGTEENSCSLATVSSSRISFSRVKLRRENSIRKKATNQVEEEEERGEEELCKKRILMGERCRPLNMSGILQYDKNGIILPEEVLP</sequence>
<reference evidence="3 4" key="1">
    <citation type="journal article" date="2024" name="Plant J.">
        <title>Genome sequences and population genomics reveal climatic adaptation and genomic divergence between two closely related sweetgum species.</title>
        <authorList>
            <person name="Xu W.Q."/>
            <person name="Ren C.Q."/>
            <person name="Zhang X.Y."/>
            <person name="Comes H.P."/>
            <person name="Liu X.H."/>
            <person name="Li Y.G."/>
            <person name="Kettle C.J."/>
            <person name="Jalonen R."/>
            <person name="Gaisberger H."/>
            <person name="Ma Y.Z."/>
            <person name="Qiu Y.X."/>
        </authorList>
    </citation>
    <scope>NUCLEOTIDE SEQUENCE [LARGE SCALE GENOMIC DNA]</scope>
    <source>
        <strain evidence="3">Hangzhou</strain>
    </source>
</reference>
<name>A0AAP0S879_LIQFO</name>
<keyword evidence="1" id="KW-0175">Coiled coil</keyword>
<comment type="caution">
    <text evidence="3">The sequence shown here is derived from an EMBL/GenBank/DDBJ whole genome shotgun (WGS) entry which is preliminary data.</text>
</comment>
<feature type="compositionally biased region" description="Basic and acidic residues" evidence="2">
    <location>
        <begin position="62"/>
        <end position="74"/>
    </location>
</feature>
<dbReference type="PANTHER" id="PTHR33237">
    <property type="entry name" value="F2P16.13 PROTEIN-RELATED"/>
    <property type="match status" value="1"/>
</dbReference>